<protein>
    <recommendedName>
        <fullName evidence="8">Phosphoribosylformylglycinamidine synthase subunit PurL</fullName>
        <shortName evidence="8">FGAM synthase</shortName>
        <ecNumber evidence="8">6.3.5.3</ecNumber>
    </recommendedName>
    <alternativeName>
        <fullName evidence="8">Formylglycinamide ribonucleotide amidotransferase subunit II</fullName>
        <shortName evidence="8">FGAR amidotransferase II</shortName>
        <shortName evidence="8">FGAR-AT II</shortName>
    </alternativeName>
    <alternativeName>
        <fullName evidence="8">Glutamine amidotransferase PurL</fullName>
    </alternativeName>
    <alternativeName>
        <fullName evidence="8">Phosphoribosylformylglycinamidine synthase subunit II</fullName>
    </alternativeName>
</protein>
<dbReference type="AlphaFoldDB" id="A0A842HCD1"/>
<dbReference type="CDD" id="cd02204">
    <property type="entry name" value="PurL_repeat2"/>
    <property type="match status" value="1"/>
</dbReference>
<comment type="caution">
    <text evidence="8">Lacks conserved residue(s) required for the propagation of feature annotation.</text>
</comment>
<evidence type="ECO:0000256" key="2">
    <source>
        <dbReference type="ARBA" id="ARBA00022598"/>
    </source>
</evidence>
<feature type="domain" description="PurM-like N-terminal" evidence="9">
    <location>
        <begin position="94"/>
        <end position="207"/>
    </location>
</feature>
<proteinExistence type="inferred from homology"/>
<feature type="binding site" evidence="8">
    <location>
        <position position="561"/>
    </location>
    <ligand>
        <name>substrate</name>
    </ligand>
</feature>
<comment type="caution">
    <text evidence="12">The sequence shown here is derived from an EMBL/GenBank/DDBJ whole genome shotgun (WGS) entry which is preliminary data.</text>
</comment>
<feature type="binding site" evidence="8">
    <location>
        <position position="558"/>
    </location>
    <ligand>
        <name>ATP</name>
        <dbReference type="ChEBI" id="CHEBI:30616"/>
    </ligand>
</feature>
<evidence type="ECO:0000256" key="6">
    <source>
        <dbReference type="ARBA" id="ARBA00022840"/>
    </source>
</evidence>
<dbReference type="Gene3D" id="3.90.650.10">
    <property type="entry name" value="PurM-like C-terminal domain"/>
    <property type="match status" value="2"/>
</dbReference>
<feature type="binding site" evidence="8">
    <location>
        <position position="559"/>
    </location>
    <ligand>
        <name>Mg(2+)</name>
        <dbReference type="ChEBI" id="CHEBI:18420"/>
        <label>1</label>
    </ligand>
</feature>
<feature type="active site" evidence="8">
    <location>
        <position position="61"/>
    </location>
</feature>
<keyword evidence="7 8" id="KW-0460">Magnesium</keyword>
<dbReference type="FunFam" id="3.30.1330.10:FF:000004">
    <property type="entry name" value="Phosphoribosylformylglycinamidine synthase subunit PurL"/>
    <property type="match status" value="1"/>
</dbReference>
<dbReference type="InterPro" id="IPR041609">
    <property type="entry name" value="PurL_linker"/>
</dbReference>
<feature type="domain" description="PurM-like N-terminal" evidence="9">
    <location>
        <begin position="461"/>
        <end position="583"/>
    </location>
</feature>
<feature type="domain" description="Phosphoribosylformylglycinamidine synthase linker" evidence="11">
    <location>
        <begin position="27"/>
        <end position="65"/>
    </location>
</feature>
<feature type="binding site" evidence="8">
    <location>
        <position position="112"/>
    </location>
    <ligand>
        <name>Mg(2+)</name>
        <dbReference type="ChEBI" id="CHEBI:18420"/>
        <label>1</label>
    </ligand>
</feature>
<dbReference type="InterPro" id="IPR010918">
    <property type="entry name" value="PurM-like_C_dom"/>
</dbReference>
<dbReference type="EMBL" id="JACHVB010000020">
    <property type="protein sequence ID" value="MBC2594123.1"/>
    <property type="molecule type" value="Genomic_DNA"/>
</dbReference>
<dbReference type="Gene3D" id="3.30.1330.10">
    <property type="entry name" value="PurM-like, N-terminal domain"/>
    <property type="match status" value="2"/>
</dbReference>
<dbReference type="NCBIfam" id="TIGR01736">
    <property type="entry name" value="FGAM_synth_II"/>
    <property type="match status" value="1"/>
</dbReference>
<keyword evidence="4 8" id="KW-0547">Nucleotide-binding</keyword>
<reference evidence="12 13" key="1">
    <citation type="submission" date="2020-07" db="EMBL/GenBank/DDBJ databases">
        <authorList>
            <person name="Feng X."/>
        </authorList>
    </citation>
    <scope>NUCLEOTIDE SEQUENCE [LARGE SCALE GENOMIC DNA]</scope>
    <source>
        <strain evidence="12 13">JCM31066</strain>
    </source>
</reference>
<evidence type="ECO:0000313" key="12">
    <source>
        <dbReference type="EMBL" id="MBC2594123.1"/>
    </source>
</evidence>
<evidence type="ECO:0000256" key="7">
    <source>
        <dbReference type="ARBA" id="ARBA00022842"/>
    </source>
</evidence>
<dbReference type="SUPFAM" id="SSF55326">
    <property type="entry name" value="PurM N-terminal domain-like"/>
    <property type="match status" value="2"/>
</dbReference>
<comment type="subcellular location">
    <subcellularLocation>
        <location evidence="8">Cytoplasm</location>
    </subcellularLocation>
</comment>
<keyword evidence="5 8" id="KW-0658">Purine biosynthesis</keyword>
<keyword evidence="6 8" id="KW-0067">ATP-binding</keyword>
<dbReference type="Proteomes" id="UP000546464">
    <property type="component" value="Unassembled WGS sequence"/>
</dbReference>
<evidence type="ECO:0000256" key="1">
    <source>
        <dbReference type="ARBA" id="ARBA00022490"/>
    </source>
</evidence>
<dbReference type="UniPathway" id="UPA00074">
    <property type="reaction ID" value="UER00128"/>
</dbReference>
<dbReference type="GO" id="GO:0005524">
    <property type="term" value="F:ATP binding"/>
    <property type="evidence" value="ECO:0007669"/>
    <property type="project" value="UniProtKB-UniRule"/>
</dbReference>
<comment type="function">
    <text evidence="8">Part of the phosphoribosylformylglycinamidine synthase complex involved in the purines biosynthetic pathway. Catalyzes the ATP-dependent conversion of formylglycinamide ribonucleotide (FGAR) and glutamine to yield formylglycinamidine ribonucleotide (FGAM) and glutamate. The FGAM synthase complex is composed of three subunits. PurQ produces an ammonia molecule by converting glutamine to glutamate. PurL transfers the ammonia molecule to FGAR to form FGAM in an ATP-dependent manner. PurS interacts with PurQ and PurL and is thought to assist in the transfer of the ammonia molecule from PurQ to PurL.</text>
</comment>
<comment type="catalytic activity">
    <reaction evidence="8">
        <text>N(2)-formyl-N(1)-(5-phospho-beta-D-ribosyl)glycinamide + L-glutamine + ATP + H2O = 2-formamido-N(1)-(5-O-phospho-beta-D-ribosyl)acetamidine + L-glutamate + ADP + phosphate + H(+)</text>
        <dbReference type="Rhea" id="RHEA:17129"/>
        <dbReference type="ChEBI" id="CHEBI:15377"/>
        <dbReference type="ChEBI" id="CHEBI:15378"/>
        <dbReference type="ChEBI" id="CHEBI:29985"/>
        <dbReference type="ChEBI" id="CHEBI:30616"/>
        <dbReference type="ChEBI" id="CHEBI:43474"/>
        <dbReference type="ChEBI" id="CHEBI:58359"/>
        <dbReference type="ChEBI" id="CHEBI:147286"/>
        <dbReference type="ChEBI" id="CHEBI:147287"/>
        <dbReference type="ChEBI" id="CHEBI:456216"/>
        <dbReference type="EC" id="6.3.5.3"/>
    </reaction>
</comment>
<evidence type="ECO:0000313" key="13">
    <source>
        <dbReference type="Proteomes" id="UP000546464"/>
    </source>
</evidence>
<dbReference type="InterPro" id="IPR036676">
    <property type="entry name" value="PurM-like_C_sf"/>
</dbReference>
<comment type="subunit">
    <text evidence="8">Monomer. Part of the FGAM synthase complex composed of 1 PurL, 1 PurQ and 2 PurS subunits.</text>
</comment>
<feature type="domain" description="PurM-like C-terminal" evidence="10">
    <location>
        <begin position="597"/>
        <end position="762"/>
    </location>
</feature>
<accession>A0A842HCD1</accession>
<feature type="domain" description="PurM-like C-terminal" evidence="10">
    <location>
        <begin position="221"/>
        <end position="373"/>
    </location>
</feature>
<dbReference type="CDD" id="cd02203">
    <property type="entry name" value="PurL_repeat1"/>
    <property type="match status" value="1"/>
</dbReference>
<name>A0A842HCD1_9BACT</name>
<dbReference type="HAMAP" id="MF_00420">
    <property type="entry name" value="PurL_2"/>
    <property type="match status" value="1"/>
</dbReference>
<feature type="binding site" evidence="8">
    <location>
        <position position="110"/>
    </location>
    <ligand>
        <name>ATP</name>
        <dbReference type="ChEBI" id="CHEBI:30616"/>
    </ligand>
</feature>
<dbReference type="EC" id="6.3.5.3" evidence="8"/>
<comment type="pathway">
    <text evidence="8">Purine metabolism; IMP biosynthesis via de novo pathway; 5-amino-1-(5-phospho-D-ribosyl)imidazole from N(2)-formyl-N(1)-(5-phospho-D-ribosyl)glycinamide: step 1/2.</text>
</comment>
<keyword evidence="2 8" id="KW-0436">Ligase</keyword>
<evidence type="ECO:0000259" key="11">
    <source>
        <dbReference type="Pfam" id="PF18072"/>
    </source>
</evidence>
<feature type="binding site" evidence="8">
    <location>
        <position position="135"/>
    </location>
    <ligand>
        <name>substrate</name>
    </ligand>
</feature>
<feature type="binding site" evidence="8">
    <location>
        <position position="259"/>
    </location>
    <ligand>
        <name>substrate</name>
    </ligand>
</feature>
<keyword evidence="1 8" id="KW-0963">Cytoplasm</keyword>
<feature type="binding site" evidence="8">
    <location>
        <position position="64"/>
    </location>
    <ligand>
        <name>ATP</name>
        <dbReference type="ChEBI" id="CHEBI:30616"/>
    </ligand>
</feature>
<dbReference type="GO" id="GO:0005737">
    <property type="term" value="C:cytoplasm"/>
    <property type="evidence" value="ECO:0007669"/>
    <property type="project" value="UniProtKB-SubCell"/>
</dbReference>
<evidence type="ECO:0000259" key="10">
    <source>
        <dbReference type="Pfam" id="PF02769"/>
    </source>
</evidence>
<organism evidence="12 13">
    <name type="scientific">Ruficoccus amylovorans</name>
    <dbReference type="NCBI Taxonomy" id="1804625"/>
    <lineage>
        <taxon>Bacteria</taxon>
        <taxon>Pseudomonadati</taxon>
        <taxon>Verrucomicrobiota</taxon>
        <taxon>Opitutia</taxon>
        <taxon>Puniceicoccales</taxon>
        <taxon>Cerasicoccaceae</taxon>
        <taxon>Ruficoccus</taxon>
    </lineage>
</organism>
<comment type="similarity">
    <text evidence="8">Belongs to the FGAMS family.</text>
</comment>
<evidence type="ECO:0000256" key="5">
    <source>
        <dbReference type="ARBA" id="ARBA00022755"/>
    </source>
</evidence>
<dbReference type="GO" id="GO:0006189">
    <property type="term" value="P:'de novo' IMP biosynthetic process"/>
    <property type="evidence" value="ECO:0007669"/>
    <property type="project" value="UniProtKB-UniRule"/>
</dbReference>
<sequence length="793" mass="84291">MSTTSEPLPPNPDPVLNVAITPELVEKHGLTPKEYELIKEIIGREPNLTELGIFSVMWSEHCSYKNSRPLLKTFPTQKADADSPNQVLIKAGEENAGVIDIGDGWAICFKIESHNHPSAVEPFEGAATGVGGIIRDIFTMGARPVLLTNSLRFGDLSSAQSKRLFRGVVHGISHYGNCIGIPNVGGDVYFDECYEGNPLVNALCLGVLRHDQIKRGAAKGVGNPVYYVGPPTGRDGLGGASFASRELSEESAADRPAVQKGDPFMEKLLIEACLEMMAVDGLVVGIQDMGAAGLTCSTCETAGRGGSGIEIELDKVPQRETGMNSYEIMLSESQERMLVIVQKGREKELEAIFEKWDLHAVEIGTVTEGEDMVVNQHGSPVVKLPAAKLADEAPVYVREAQEPAYMAECRTWSADSLPAPDKATLESALGKLLSHPTIASKRWIYSQYDHMVMTGTVVEPGSDAAIVRLRLDGKKEKLIAIANDCNNRFCWLDPYTGAKIAMAECVRNLACSGARALAMTNNLNFGNPNKPESFYMLKESVRGLAESCRTFDLPVVGGNVSLYNENVNQKIDPTPVVSLAGIVDDPAHVTTQYVKGAGEQLILLGGTPDELGGSYYLKIMHGLKTGAVPAVDLEAEKTLVACVLSQIAAGRVKAAHDLSEGGLLTAVTEMLFAPEATYGAKLDLSALTGKTGAGVAAGSGVGGKAPSVPAGATRLDALLYGESQGRVLLSVSPDKAEAVLAAARDAGVPASVIGEVQTEPTLTCQTAETLSWDVASLRDGWETTIEKAMSPQA</sequence>
<keyword evidence="13" id="KW-1185">Reference proteome</keyword>
<keyword evidence="3 8" id="KW-0479">Metal-binding</keyword>
<evidence type="ECO:0000256" key="8">
    <source>
        <dbReference type="HAMAP-Rule" id="MF_00420"/>
    </source>
</evidence>
<dbReference type="GO" id="GO:0004642">
    <property type="term" value="F:phosphoribosylformylglycinamidine synthase activity"/>
    <property type="evidence" value="ECO:0007669"/>
    <property type="project" value="UniProtKB-UniRule"/>
</dbReference>
<dbReference type="Pfam" id="PF00586">
    <property type="entry name" value="AIRS"/>
    <property type="match status" value="2"/>
</dbReference>
<feature type="binding site" evidence="8">
    <location>
        <position position="288"/>
    </location>
    <ligand>
        <name>Mg(2+)</name>
        <dbReference type="ChEBI" id="CHEBI:18420"/>
        <label>2</label>
    </ligand>
</feature>
<dbReference type="InterPro" id="IPR010074">
    <property type="entry name" value="PRibForGlyAmidine_synth_PurL"/>
</dbReference>
<dbReference type="NCBIfam" id="NF002290">
    <property type="entry name" value="PRK01213.1"/>
    <property type="match status" value="1"/>
</dbReference>
<gene>
    <name evidence="8 12" type="primary">purL</name>
    <name evidence="12" type="ORF">H5P28_07585</name>
</gene>
<dbReference type="PANTHER" id="PTHR43555:SF1">
    <property type="entry name" value="PHOSPHORIBOSYLFORMYLGLYCINAMIDINE SYNTHASE SUBUNIT PURL"/>
    <property type="match status" value="1"/>
</dbReference>
<evidence type="ECO:0000256" key="4">
    <source>
        <dbReference type="ARBA" id="ARBA00022741"/>
    </source>
</evidence>
<dbReference type="InterPro" id="IPR016188">
    <property type="entry name" value="PurM-like_N"/>
</dbReference>
<dbReference type="Pfam" id="PF02769">
    <property type="entry name" value="AIRS_C"/>
    <property type="match status" value="2"/>
</dbReference>
<dbReference type="PANTHER" id="PTHR43555">
    <property type="entry name" value="PHOSPHORIBOSYLFORMYLGLYCINAMIDINE SYNTHASE SUBUNIT PURL"/>
    <property type="match status" value="1"/>
</dbReference>
<evidence type="ECO:0000256" key="3">
    <source>
        <dbReference type="ARBA" id="ARBA00022723"/>
    </source>
</evidence>
<dbReference type="InterPro" id="IPR036921">
    <property type="entry name" value="PurM-like_N_sf"/>
</dbReference>
<feature type="binding site" evidence="8">
    <location>
        <position position="136"/>
    </location>
    <ligand>
        <name>Mg(2+)</name>
        <dbReference type="ChEBI" id="CHEBI:18420"/>
        <label>2</label>
    </ligand>
</feature>
<feature type="binding site" evidence="8">
    <location>
        <position position="521"/>
    </location>
    <ligand>
        <name>ATP</name>
        <dbReference type="ChEBI" id="CHEBI:30616"/>
    </ligand>
</feature>
<feature type="active site" description="Proton acceptor" evidence="8">
    <location>
        <position position="114"/>
    </location>
</feature>
<dbReference type="Pfam" id="PF18072">
    <property type="entry name" value="FGAR-AT_linker"/>
    <property type="match status" value="1"/>
</dbReference>
<dbReference type="GO" id="GO:0000287">
    <property type="term" value="F:magnesium ion binding"/>
    <property type="evidence" value="ECO:0007669"/>
    <property type="project" value="UniProtKB-UniRule"/>
</dbReference>
<dbReference type="PIRSF" id="PIRSF001587">
    <property type="entry name" value="FGAM_synthase_II"/>
    <property type="match status" value="1"/>
</dbReference>
<feature type="binding site" evidence="8">
    <location>
        <begin position="332"/>
        <end position="334"/>
    </location>
    <ligand>
        <name>substrate</name>
    </ligand>
</feature>
<evidence type="ECO:0000259" key="9">
    <source>
        <dbReference type="Pfam" id="PF00586"/>
    </source>
</evidence>
<dbReference type="SUPFAM" id="SSF56042">
    <property type="entry name" value="PurM C-terminal domain-like"/>
    <property type="match status" value="2"/>
</dbReference>
<dbReference type="RefSeq" id="WP_185675105.1">
    <property type="nucleotide sequence ID" value="NZ_JACHVB010000020.1"/>
</dbReference>
<feature type="binding site" evidence="8">
    <location>
        <begin position="113"/>
        <end position="116"/>
    </location>
    <ligand>
        <name>substrate</name>
    </ligand>
</feature>